<dbReference type="InterPro" id="IPR039418">
    <property type="entry name" value="LexA-like"/>
</dbReference>
<dbReference type="EMBL" id="FNPE01000001">
    <property type="protein sequence ID" value="SDX74757.1"/>
    <property type="molecule type" value="Genomic_DNA"/>
</dbReference>
<evidence type="ECO:0000256" key="2">
    <source>
        <dbReference type="ARBA" id="ARBA00023125"/>
    </source>
</evidence>
<dbReference type="PANTHER" id="PTHR40661">
    <property type="match status" value="1"/>
</dbReference>
<keyword evidence="1" id="KW-0805">Transcription regulation</keyword>
<dbReference type="GO" id="GO:0003677">
    <property type="term" value="F:DNA binding"/>
    <property type="evidence" value="ECO:0007669"/>
    <property type="project" value="UniProtKB-KW"/>
</dbReference>
<gene>
    <name evidence="5" type="ORF">SAMN05421547_10176</name>
</gene>
<evidence type="ECO:0000313" key="5">
    <source>
        <dbReference type="EMBL" id="SDX74757.1"/>
    </source>
</evidence>
<name>A0A1H3E809_9BURK</name>
<dbReference type="InterPro" id="IPR015927">
    <property type="entry name" value="Peptidase_S24_S26A/B/C"/>
</dbReference>
<sequence length="224" mass="24533">MPAKPVTDTLTSNVDEVLARMAEALGPDWMAGMEVQPETVRTWRKRGEVPARQLLRASQRAGRPLEYFNGTGAAKPVARHGGAAEDEFTQIEMLDAHVSAGHGAVNGPDEVIGRFAFRSSWLQSKGLGRHNAKIVRARGRSMADRINDGDILLVNTSVDTLTQDGVYVIELEGENYVKLLERDFSTGGVRIVSYNPAYPPQVLEGEAANRLRICGRVLWHGGEL</sequence>
<dbReference type="CDD" id="cd06529">
    <property type="entry name" value="S24_LexA-like"/>
    <property type="match status" value="1"/>
</dbReference>
<keyword evidence="3" id="KW-0804">Transcription</keyword>
<feature type="domain" description="Peptidase S24/S26A/S26B/S26C" evidence="4">
    <location>
        <begin position="97"/>
        <end position="217"/>
    </location>
</feature>
<dbReference type="Gene3D" id="2.10.109.10">
    <property type="entry name" value="Umud Fragment, subunit A"/>
    <property type="match status" value="1"/>
</dbReference>
<dbReference type="PANTHER" id="PTHR40661:SF3">
    <property type="entry name" value="FELS-1 PROPHAGE TRANSCRIPTIONAL REGULATOR"/>
    <property type="match status" value="1"/>
</dbReference>
<evidence type="ECO:0000259" key="4">
    <source>
        <dbReference type="Pfam" id="PF00717"/>
    </source>
</evidence>
<dbReference type="Proteomes" id="UP000183417">
    <property type="component" value="Unassembled WGS sequence"/>
</dbReference>
<dbReference type="InterPro" id="IPR036286">
    <property type="entry name" value="LexA/Signal_pep-like_sf"/>
</dbReference>
<evidence type="ECO:0000256" key="1">
    <source>
        <dbReference type="ARBA" id="ARBA00023015"/>
    </source>
</evidence>
<proteinExistence type="predicted"/>
<reference evidence="5 6" key="1">
    <citation type="submission" date="2016-10" db="EMBL/GenBank/DDBJ databases">
        <authorList>
            <person name="de Groot N.N."/>
        </authorList>
    </citation>
    <scope>NUCLEOTIDE SEQUENCE [LARGE SCALE GENOMIC DNA]</scope>
    <source>
        <strain evidence="5 6">LMG 24775</strain>
    </source>
</reference>
<keyword evidence="2" id="KW-0238">DNA-binding</keyword>
<dbReference type="Pfam" id="PF00717">
    <property type="entry name" value="Peptidase_S24"/>
    <property type="match status" value="1"/>
</dbReference>
<dbReference type="SUPFAM" id="SSF51306">
    <property type="entry name" value="LexA/Signal peptidase"/>
    <property type="match status" value="1"/>
</dbReference>
<protein>
    <submittedName>
        <fullName evidence="5">Phage repressor protein C, contains Cro/C1-type HTH and peptisase s24 domains</fullName>
    </submittedName>
</protein>
<evidence type="ECO:0000313" key="6">
    <source>
        <dbReference type="Proteomes" id="UP000183417"/>
    </source>
</evidence>
<accession>A0A1H3E809</accession>
<organism evidence="5 6">
    <name type="scientific">Delftia lacustris</name>
    <dbReference type="NCBI Taxonomy" id="558537"/>
    <lineage>
        <taxon>Bacteria</taxon>
        <taxon>Pseudomonadati</taxon>
        <taxon>Pseudomonadota</taxon>
        <taxon>Betaproteobacteria</taxon>
        <taxon>Burkholderiales</taxon>
        <taxon>Comamonadaceae</taxon>
        <taxon>Delftia</taxon>
    </lineage>
</organism>
<evidence type="ECO:0000256" key="3">
    <source>
        <dbReference type="ARBA" id="ARBA00023163"/>
    </source>
</evidence>
<dbReference type="AlphaFoldDB" id="A0A1H3E809"/>